<feature type="domain" description="Dinitrogenase iron-molybdenum cofactor biosynthesis" evidence="1">
    <location>
        <begin position="9"/>
        <end position="98"/>
    </location>
</feature>
<dbReference type="Pfam" id="PF02579">
    <property type="entry name" value="Nitro_FeMo-Co"/>
    <property type="match status" value="1"/>
</dbReference>
<reference evidence="2 3" key="1">
    <citation type="submission" date="2016-10" db="EMBL/GenBank/DDBJ databases">
        <authorList>
            <person name="de Groot N.N."/>
        </authorList>
    </citation>
    <scope>NUCLEOTIDE SEQUENCE [LARGE SCALE GENOMIC DNA]</scope>
    <source>
        <strain evidence="2 3">DSM 9990</strain>
    </source>
</reference>
<organism evidence="2 3">
    <name type="scientific">Thermodesulforhabdus norvegica</name>
    <dbReference type="NCBI Taxonomy" id="39841"/>
    <lineage>
        <taxon>Bacteria</taxon>
        <taxon>Pseudomonadati</taxon>
        <taxon>Thermodesulfobacteriota</taxon>
        <taxon>Syntrophobacteria</taxon>
        <taxon>Syntrophobacterales</taxon>
        <taxon>Thermodesulforhabdaceae</taxon>
        <taxon>Thermodesulforhabdus</taxon>
    </lineage>
</organism>
<dbReference type="PANTHER" id="PTHR42983">
    <property type="entry name" value="DINITROGENASE IRON-MOLYBDENUM COFACTOR PROTEIN-RELATED"/>
    <property type="match status" value="1"/>
</dbReference>
<accession>A0A1I4VT45</accession>
<protein>
    <submittedName>
        <fullName evidence="2">Predicted Fe-Mo cluster-binding protein, NifX family</fullName>
    </submittedName>
</protein>
<proteinExistence type="predicted"/>
<evidence type="ECO:0000313" key="2">
    <source>
        <dbReference type="EMBL" id="SFN04315.1"/>
    </source>
</evidence>
<dbReference type="InterPro" id="IPR033913">
    <property type="entry name" value="MTH1175_dom"/>
</dbReference>
<dbReference type="AlphaFoldDB" id="A0A1I4VT45"/>
<evidence type="ECO:0000259" key="1">
    <source>
        <dbReference type="Pfam" id="PF02579"/>
    </source>
</evidence>
<dbReference type="Proteomes" id="UP000199611">
    <property type="component" value="Unassembled WGS sequence"/>
</dbReference>
<evidence type="ECO:0000313" key="3">
    <source>
        <dbReference type="Proteomes" id="UP000199611"/>
    </source>
</evidence>
<dbReference type="OrthoDB" id="280278at2"/>
<keyword evidence="3" id="KW-1185">Reference proteome</keyword>
<dbReference type="EMBL" id="FOUU01000011">
    <property type="protein sequence ID" value="SFN04315.1"/>
    <property type="molecule type" value="Genomic_DNA"/>
</dbReference>
<dbReference type="InterPro" id="IPR036105">
    <property type="entry name" value="DiNase_FeMo-co_biosyn_sf"/>
</dbReference>
<dbReference type="PANTHER" id="PTHR42983:SF1">
    <property type="entry name" value="IRON-MOLYBDENUM PROTEIN"/>
    <property type="match status" value="1"/>
</dbReference>
<name>A0A1I4VT45_9BACT</name>
<dbReference type="CDD" id="cd00851">
    <property type="entry name" value="MTH1175"/>
    <property type="match status" value="1"/>
</dbReference>
<sequence length="112" mass="12323">MKIAIPLANGRLSMHFGHSEYFALIEVDPGSKKILKRTDIQAPPHQPGLLPRWMADQGVNVVIAGGMGQRAISLFEQLGIRVFFGAPADYPENLVRDYLEGTLIQGPNVCDH</sequence>
<dbReference type="InterPro" id="IPR003731">
    <property type="entry name" value="Di-Nase_FeMo-co_biosynth"/>
</dbReference>
<dbReference type="RefSeq" id="WP_093396161.1">
    <property type="nucleotide sequence ID" value="NZ_FOUU01000011.1"/>
</dbReference>
<dbReference type="SUPFAM" id="SSF53146">
    <property type="entry name" value="Nitrogenase accessory factor-like"/>
    <property type="match status" value="1"/>
</dbReference>
<dbReference type="Gene3D" id="3.30.420.130">
    <property type="entry name" value="Dinitrogenase iron-molybdenum cofactor biosynthesis domain"/>
    <property type="match status" value="1"/>
</dbReference>
<gene>
    <name evidence="2" type="ORF">SAMN05660836_02453</name>
</gene>
<dbReference type="STRING" id="39841.SAMN05660836_02453"/>